<dbReference type="AlphaFoldDB" id="A0A183SPW4"/>
<name>A0A183SPW4_SCHSO</name>
<dbReference type="PROSITE" id="PS00028">
    <property type="entry name" value="ZINC_FINGER_C2H2_1"/>
    <property type="match status" value="1"/>
</dbReference>
<evidence type="ECO:0000313" key="3">
    <source>
        <dbReference type="EMBL" id="VDL92647.1"/>
    </source>
</evidence>
<dbReference type="SMART" id="SM00355">
    <property type="entry name" value="ZnF_C2H2"/>
    <property type="match status" value="1"/>
</dbReference>
<dbReference type="WBParaSite" id="SSLN_0000645901-mRNA-1">
    <property type="protein sequence ID" value="SSLN_0000645901-mRNA-1"/>
    <property type="gene ID" value="SSLN_0000645901"/>
</dbReference>
<accession>A0A183SPW4</accession>
<keyword evidence="1" id="KW-0863">Zinc-finger</keyword>
<keyword evidence="4" id="KW-1185">Reference proteome</keyword>
<evidence type="ECO:0000259" key="2">
    <source>
        <dbReference type="PROSITE" id="PS50157"/>
    </source>
</evidence>
<reference evidence="5" key="1">
    <citation type="submission" date="2016-06" db="UniProtKB">
        <authorList>
            <consortium name="WormBaseParasite"/>
        </authorList>
    </citation>
    <scope>IDENTIFICATION</scope>
</reference>
<gene>
    <name evidence="3" type="ORF">SSLN_LOCUS6262</name>
</gene>
<dbReference type="EMBL" id="UYSU01033612">
    <property type="protein sequence ID" value="VDL92647.1"/>
    <property type="molecule type" value="Genomic_DNA"/>
</dbReference>
<protein>
    <submittedName>
        <fullName evidence="5">C2H2-type domain-containing protein</fullName>
    </submittedName>
</protein>
<sequence>MRRPSLELATLLGRSPMIYPLRQERVFFPGCIVGYFPAATPRATVTTGGLNQVRASGVVCASTPGMSGSRTSHLPPLKKSFGGGDIDPRVTRVVLPLKQIRDPEWSSADVWDVRAALFKDRTACLLTEEGARKATTTAFTTPTTIIDGDSLLNCPQCDRTFTSRIGLLGHLRIHRTETGETVPGAATNSRDHPLFIAWPYSVTCASMTAKLTTMPTTPIHDAHPPLLSFLPPLPPPLP</sequence>
<evidence type="ECO:0000313" key="5">
    <source>
        <dbReference type="WBParaSite" id="SSLN_0000645901-mRNA-1"/>
    </source>
</evidence>
<dbReference type="SUPFAM" id="SSF57667">
    <property type="entry name" value="beta-beta-alpha zinc fingers"/>
    <property type="match status" value="1"/>
</dbReference>
<dbReference type="InterPro" id="IPR036236">
    <property type="entry name" value="Znf_C2H2_sf"/>
</dbReference>
<keyword evidence="1" id="KW-0862">Zinc</keyword>
<evidence type="ECO:0000256" key="1">
    <source>
        <dbReference type="PROSITE-ProRule" id="PRU00042"/>
    </source>
</evidence>
<reference evidence="3 4" key="2">
    <citation type="submission" date="2018-11" db="EMBL/GenBank/DDBJ databases">
        <authorList>
            <consortium name="Pathogen Informatics"/>
        </authorList>
    </citation>
    <scope>NUCLEOTIDE SEQUENCE [LARGE SCALE GENOMIC DNA]</scope>
    <source>
        <strain evidence="3 4">NST_G2</strain>
    </source>
</reference>
<keyword evidence="1" id="KW-0479">Metal-binding</keyword>
<dbReference type="Proteomes" id="UP000275846">
    <property type="component" value="Unassembled WGS sequence"/>
</dbReference>
<dbReference type="PROSITE" id="PS50157">
    <property type="entry name" value="ZINC_FINGER_C2H2_2"/>
    <property type="match status" value="1"/>
</dbReference>
<feature type="domain" description="C2H2-type" evidence="2">
    <location>
        <begin position="152"/>
        <end position="179"/>
    </location>
</feature>
<proteinExistence type="predicted"/>
<dbReference type="InterPro" id="IPR013087">
    <property type="entry name" value="Znf_C2H2_type"/>
</dbReference>
<organism evidence="5">
    <name type="scientific">Schistocephalus solidus</name>
    <name type="common">Tapeworm</name>
    <dbReference type="NCBI Taxonomy" id="70667"/>
    <lineage>
        <taxon>Eukaryota</taxon>
        <taxon>Metazoa</taxon>
        <taxon>Spiralia</taxon>
        <taxon>Lophotrochozoa</taxon>
        <taxon>Platyhelminthes</taxon>
        <taxon>Cestoda</taxon>
        <taxon>Eucestoda</taxon>
        <taxon>Diphyllobothriidea</taxon>
        <taxon>Diphyllobothriidae</taxon>
        <taxon>Schistocephalus</taxon>
    </lineage>
</organism>
<dbReference type="GO" id="GO:0008270">
    <property type="term" value="F:zinc ion binding"/>
    <property type="evidence" value="ECO:0007669"/>
    <property type="project" value="UniProtKB-KW"/>
</dbReference>
<evidence type="ECO:0000313" key="4">
    <source>
        <dbReference type="Proteomes" id="UP000275846"/>
    </source>
</evidence>